<comment type="caution">
    <text evidence="2">The sequence shown here is derived from an EMBL/GenBank/DDBJ whole genome shotgun (WGS) entry which is preliminary data.</text>
</comment>
<protein>
    <submittedName>
        <fullName evidence="2">Uncharacterized protein</fullName>
    </submittedName>
</protein>
<name>R1GHG8_9PSEU</name>
<accession>R1GHG8</accession>
<dbReference type="Proteomes" id="UP000014139">
    <property type="component" value="Unassembled WGS sequence"/>
</dbReference>
<evidence type="ECO:0000313" key="2">
    <source>
        <dbReference type="EMBL" id="EOD70613.1"/>
    </source>
</evidence>
<dbReference type="EMBL" id="AOUO01000002">
    <property type="protein sequence ID" value="EOD70613.1"/>
    <property type="molecule type" value="Genomic_DNA"/>
</dbReference>
<dbReference type="AlphaFoldDB" id="R1GHG8"/>
<proteinExistence type="predicted"/>
<feature type="region of interest" description="Disordered" evidence="1">
    <location>
        <begin position="144"/>
        <end position="190"/>
    </location>
</feature>
<evidence type="ECO:0000313" key="3">
    <source>
        <dbReference type="Proteomes" id="UP000014139"/>
    </source>
</evidence>
<dbReference type="PATRIC" id="fig|1292037.4.peg.27"/>
<evidence type="ECO:0000256" key="1">
    <source>
        <dbReference type="SAM" id="MobiDB-lite"/>
    </source>
</evidence>
<organism evidence="2 3">
    <name type="scientific">Amycolatopsis vancoresmycina DSM 44592</name>
    <dbReference type="NCBI Taxonomy" id="1292037"/>
    <lineage>
        <taxon>Bacteria</taxon>
        <taxon>Bacillati</taxon>
        <taxon>Actinomycetota</taxon>
        <taxon>Actinomycetes</taxon>
        <taxon>Pseudonocardiales</taxon>
        <taxon>Pseudonocardiaceae</taxon>
        <taxon>Amycolatopsis</taxon>
    </lineage>
</organism>
<feature type="compositionally biased region" description="Gly residues" evidence="1">
    <location>
        <begin position="144"/>
        <end position="153"/>
    </location>
</feature>
<reference evidence="2 3" key="1">
    <citation type="submission" date="2013-02" db="EMBL/GenBank/DDBJ databases">
        <title>Draft genome sequence of Amycolatopsis vancoresmycina strain DSM 44592T.</title>
        <authorList>
            <person name="Kumar S."/>
            <person name="Kaur N."/>
            <person name="Kaur C."/>
            <person name="Raghava G.P.S."/>
            <person name="Mayilraj S."/>
        </authorList>
    </citation>
    <scope>NUCLEOTIDE SEQUENCE [LARGE SCALE GENOMIC DNA]</scope>
    <source>
        <strain evidence="2 3">DSM 44592</strain>
    </source>
</reference>
<sequence length="197" mass="21257">MRDLAHRGRALADGFGDLAVVQREHLAQHEHRPLGRPERLQHQQHRHRHAVGELDVLGDVGCGQQRLGQPRPDVGLLAPAERSQPHQRLAGGDPDEVGTLVPHRGEVHVHPPQPRLLQDVFGVGGRAEQLVGDGEQQVAAAEEGFGGGVGHGGSSSFPGPPTRCRAPPRCDSDRRHPPGLSRGGGRRHLVAVRIDHE</sequence>
<keyword evidence="3" id="KW-1185">Reference proteome</keyword>
<gene>
    <name evidence="2" type="ORF">H480_00135</name>
</gene>